<keyword evidence="2" id="KW-0812">Transmembrane</keyword>
<comment type="caution">
    <text evidence="3">The sequence shown here is derived from an EMBL/GenBank/DDBJ whole genome shotgun (WGS) entry which is preliminary data.</text>
</comment>
<gene>
    <name evidence="3" type="ORF">PCOR1329_LOCUS25138</name>
</gene>
<evidence type="ECO:0000256" key="2">
    <source>
        <dbReference type="SAM" id="Phobius"/>
    </source>
</evidence>
<keyword evidence="2" id="KW-0472">Membrane</keyword>
<evidence type="ECO:0000256" key="1">
    <source>
        <dbReference type="SAM" id="MobiDB-lite"/>
    </source>
</evidence>
<organism evidence="3 4">
    <name type="scientific">Prorocentrum cordatum</name>
    <dbReference type="NCBI Taxonomy" id="2364126"/>
    <lineage>
        <taxon>Eukaryota</taxon>
        <taxon>Sar</taxon>
        <taxon>Alveolata</taxon>
        <taxon>Dinophyceae</taxon>
        <taxon>Prorocentrales</taxon>
        <taxon>Prorocentraceae</taxon>
        <taxon>Prorocentrum</taxon>
    </lineage>
</organism>
<evidence type="ECO:0000313" key="4">
    <source>
        <dbReference type="Proteomes" id="UP001189429"/>
    </source>
</evidence>
<dbReference type="Proteomes" id="UP001189429">
    <property type="component" value="Unassembled WGS sequence"/>
</dbReference>
<feature type="region of interest" description="Disordered" evidence="1">
    <location>
        <begin position="433"/>
        <end position="453"/>
    </location>
</feature>
<name>A0ABN9RZN5_9DINO</name>
<keyword evidence="2" id="KW-1133">Transmembrane helix</keyword>
<keyword evidence="4" id="KW-1185">Reference proteome</keyword>
<dbReference type="EMBL" id="CAUYUJ010008757">
    <property type="protein sequence ID" value="CAK0824847.1"/>
    <property type="molecule type" value="Genomic_DNA"/>
</dbReference>
<proteinExistence type="predicted"/>
<sequence length="453" mass="50591">MYHFVRTMTGKNVGTRPQDSDAEAAVPPDQQLFFRAGRHAKGDLAVSLQSGLRMRRHSCCSFFGGRVASVAAVAVTLVVTIVFSVVAVRKRSVSRTEPVRFNILSLTEGSSLGAAVCVVGQATRLEIESKIQNIIDPFANVTHVDVFLSLEIDDHAVFNNPITVDVDGAKCRGSELDVDGLKEAFAPYFRDGVFGPHVDENVILERWPKLYKRQHPDDDAKRRTHIANVASQLRHQKDCAELIQKSEESAGGKYDIVVKVRDNTIALRPVAPDKLLSITEVVLKHCNWWGGVHDKVMALPRKYLEKSLGATYDAMQAVMYDDPLPRRLRAMSKQSHNTEQIVMFTLTSNLVPFVEKNFEIGDRDGGDYLPFVDGRCYPGKEPGDEGRWCIVSHCKDCWPSMPWTYNVSCEVARTGLEVGSYQPNLSSQFDKSFDEQTLADPDPTRECANPLYR</sequence>
<accession>A0ABN9RZN5</accession>
<evidence type="ECO:0000313" key="3">
    <source>
        <dbReference type="EMBL" id="CAK0824847.1"/>
    </source>
</evidence>
<protein>
    <submittedName>
        <fullName evidence="3">Uncharacterized protein</fullName>
    </submittedName>
</protein>
<feature type="transmembrane region" description="Helical" evidence="2">
    <location>
        <begin position="63"/>
        <end position="88"/>
    </location>
</feature>
<reference evidence="3" key="1">
    <citation type="submission" date="2023-10" db="EMBL/GenBank/DDBJ databases">
        <authorList>
            <person name="Chen Y."/>
            <person name="Shah S."/>
            <person name="Dougan E. K."/>
            <person name="Thang M."/>
            <person name="Chan C."/>
        </authorList>
    </citation>
    <scope>NUCLEOTIDE SEQUENCE [LARGE SCALE GENOMIC DNA]</scope>
</reference>